<evidence type="ECO:0000256" key="14">
    <source>
        <dbReference type="HAMAP-Rule" id="MF_00046"/>
    </source>
</evidence>
<evidence type="ECO:0000259" key="15">
    <source>
        <dbReference type="Pfam" id="PF01225"/>
    </source>
</evidence>
<evidence type="ECO:0000256" key="9">
    <source>
        <dbReference type="ARBA" id="ARBA00022960"/>
    </source>
</evidence>
<dbReference type="PANTHER" id="PTHR43445:SF3">
    <property type="entry name" value="UDP-N-ACETYLMURAMATE--L-ALANINE LIGASE"/>
    <property type="match status" value="1"/>
</dbReference>
<keyword evidence="9 14" id="KW-0133">Cell shape</keyword>
<evidence type="ECO:0000256" key="13">
    <source>
        <dbReference type="ARBA" id="ARBA00047833"/>
    </source>
</evidence>
<feature type="domain" description="Mur ligase N-terminal catalytic" evidence="15">
    <location>
        <begin position="7"/>
        <end position="105"/>
    </location>
</feature>
<organism evidence="18 19">
    <name type="scientific">Comamonas endophytica</name>
    <dbReference type="NCBI Taxonomy" id="2949090"/>
    <lineage>
        <taxon>Bacteria</taxon>
        <taxon>Pseudomonadati</taxon>
        <taxon>Pseudomonadota</taxon>
        <taxon>Betaproteobacteria</taxon>
        <taxon>Burkholderiales</taxon>
        <taxon>Comamonadaceae</taxon>
        <taxon>Comamonas</taxon>
    </lineage>
</organism>
<dbReference type="Proteomes" id="UP001162800">
    <property type="component" value="Chromosome"/>
</dbReference>
<comment type="subcellular location">
    <subcellularLocation>
        <location evidence="1 14">Cytoplasm</location>
    </subcellularLocation>
</comment>
<evidence type="ECO:0000256" key="5">
    <source>
        <dbReference type="ARBA" id="ARBA00022598"/>
    </source>
</evidence>
<keyword evidence="19" id="KW-1185">Reference proteome</keyword>
<evidence type="ECO:0000256" key="7">
    <source>
        <dbReference type="ARBA" id="ARBA00022741"/>
    </source>
</evidence>
<accession>A0ABY6G736</accession>
<dbReference type="Gene3D" id="3.90.190.20">
    <property type="entry name" value="Mur ligase, C-terminal domain"/>
    <property type="match status" value="1"/>
</dbReference>
<dbReference type="InterPro" id="IPR036615">
    <property type="entry name" value="Mur_ligase_C_dom_sf"/>
</dbReference>
<evidence type="ECO:0000313" key="19">
    <source>
        <dbReference type="Proteomes" id="UP001162800"/>
    </source>
</evidence>
<dbReference type="HAMAP" id="MF_00046">
    <property type="entry name" value="MurC"/>
    <property type="match status" value="1"/>
</dbReference>
<evidence type="ECO:0000256" key="6">
    <source>
        <dbReference type="ARBA" id="ARBA00022618"/>
    </source>
</evidence>
<dbReference type="EMBL" id="CP106881">
    <property type="protein sequence ID" value="UYG50565.1"/>
    <property type="molecule type" value="Genomic_DNA"/>
</dbReference>
<comment type="similarity">
    <text evidence="14">Belongs to the MurCDEF family.</text>
</comment>
<feature type="domain" description="Mur ligase central" evidence="17">
    <location>
        <begin position="110"/>
        <end position="296"/>
    </location>
</feature>
<evidence type="ECO:0000256" key="4">
    <source>
        <dbReference type="ARBA" id="ARBA00022490"/>
    </source>
</evidence>
<reference evidence="18" key="1">
    <citation type="submission" date="2022-09" db="EMBL/GenBank/DDBJ databases">
        <title>The complete genome of Acidovorax sp. 5MLIR.</title>
        <authorList>
            <person name="Liu L."/>
            <person name="Yue J."/>
            <person name="Yang F."/>
            <person name="Yuan J."/>
            <person name="Li L."/>
        </authorList>
    </citation>
    <scope>NUCLEOTIDE SEQUENCE</scope>
    <source>
        <strain evidence="18">5MLIR</strain>
    </source>
</reference>
<dbReference type="RefSeq" id="WP_231041663.1">
    <property type="nucleotide sequence ID" value="NZ_CP106881.1"/>
</dbReference>
<evidence type="ECO:0000256" key="2">
    <source>
        <dbReference type="ARBA" id="ARBA00004752"/>
    </source>
</evidence>
<evidence type="ECO:0000259" key="17">
    <source>
        <dbReference type="Pfam" id="PF08245"/>
    </source>
</evidence>
<proteinExistence type="inferred from homology"/>
<evidence type="ECO:0000256" key="12">
    <source>
        <dbReference type="ARBA" id="ARBA00023316"/>
    </source>
</evidence>
<keyword evidence="4 14" id="KW-0963">Cytoplasm</keyword>
<dbReference type="Pfam" id="PF01225">
    <property type="entry name" value="Mur_ligase"/>
    <property type="match status" value="1"/>
</dbReference>
<evidence type="ECO:0000256" key="8">
    <source>
        <dbReference type="ARBA" id="ARBA00022840"/>
    </source>
</evidence>
<evidence type="ECO:0000259" key="16">
    <source>
        <dbReference type="Pfam" id="PF02875"/>
    </source>
</evidence>
<dbReference type="InterPro" id="IPR036565">
    <property type="entry name" value="Mur-like_cat_sf"/>
</dbReference>
<feature type="binding site" evidence="14">
    <location>
        <begin position="112"/>
        <end position="118"/>
    </location>
    <ligand>
        <name>ATP</name>
        <dbReference type="ChEBI" id="CHEBI:30616"/>
    </ligand>
</feature>
<evidence type="ECO:0000313" key="18">
    <source>
        <dbReference type="EMBL" id="UYG50565.1"/>
    </source>
</evidence>
<dbReference type="SUPFAM" id="SSF51984">
    <property type="entry name" value="MurCD N-terminal domain"/>
    <property type="match status" value="1"/>
</dbReference>
<dbReference type="PANTHER" id="PTHR43445">
    <property type="entry name" value="UDP-N-ACETYLMURAMATE--L-ALANINE LIGASE-RELATED"/>
    <property type="match status" value="1"/>
</dbReference>
<comment type="catalytic activity">
    <reaction evidence="13 14">
        <text>UDP-N-acetyl-alpha-D-muramate + L-alanine + ATP = UDP-N-acetyl-alpha-D-muramoyl-L-alanine + ADP + phosphate + H(+)</text>
        <dbReference type="Rhea" id="RHEA:23372"/>
        <dbReference type="ChEBI" id="CHEBI:15378"/>
        <dbReference type="ChEBI" id="CHEBI:30616"/>
        <dbReference type="ChEBI" id="CHEBI:43474"/>
        <dbReference type="ChEBI" id="CHEBI:57972"/>
        <dbReference type="ChEBI" id="CHEBI:70757"/>
        <dbReference type="ChEBI" id="CHEBI:83898"/>
        <dbReference type="ChEBI" id="CHEBI:456216"/>
        <dbReference type="EC" id="6.3.2.8"/>
    </reaction>
</comment>
<evidence type="ECO:0000256" key="3">
    <source>
        <dbReference type="ARBA" id="ARBA00012211"/>
    </source>
</evidence>
<evidence type="ECO:0000256" key="1">
    <source>
        <dbReference type="ARBA" id="ARBA00004496"/>
    </source>
</evidence>
<dbReference type="InterPro" id="IPR050061">
    <property type="entry name" value="MurCDEF_pg_biosynth"/>
</dbReference>
<keyword evidence="10 14" id="KW-0573">Peptidoglycan synthesis</keyword>
<name>A0ABY6G736_9BURK</name>
<dbReference type="InterPro" id="IPR005758">
    <property type="entry name" value="UDP-N-AcMur_Ala_ligase_MurC"/>
</dbReference>
<dbReference type="Pfam" id="PF02875">
    <property type="entry name" value="Mur_ligase_C"/>
    <property type="match status" value="1"/>
</dbReference>
<dbReference type="SUPFAM" id="SSF53623">
    <property type="entry name" value="MurD-like peptide ligases, catalytic domain"/>
    <property type="match status" value="1"/>
</dbReference>
<evidence type="ECO:0000256" key="10">
    <source>
        <dbReference type="ARBA" id="ARBA00022984"/>
    </source>
</evidence>
<keyword evidence="5 14" id="KW-0436">Ligase</keyword>
<dbReference type="InterPro" id="IPR013221">
    <property type="entry name" value="Mur_ligase_cen"/>
</dbReference>
<dbReference type="NCBIfam" id="TIGR01082">
    <property type="entry name" value="murC"/>
    <property type="match status" value="1"/>
</dbReference>
<dbReference type="GO" id="GO:0008763">
    <property type="term" value="F:UDP-N-acetylmuramate-L-alanine ligase activity"/>
    <property type="evidence" value="ECO:0007669"/>
    <property type="project" value="UniProtKB-EC"/>
</dbReference>
<keyword evidence="7 14" id="KW-0547">Nucleotide-binding</keyword>
<dbReference type="InterPro" id="IPR004101">
    <property type="entry name" value="Mur_ligase_C"/>
</dbReference>
<dbReference type="InterPro" id="IPR000713">
    <property type="entry name" value="Mur_ligase_N"/>
</dbReference>
<dbReference type="SUPFAM" id="SSF53244">
    <property type="entry name" value="MurD-like peptide ligases, peptide-binding domain"/>
    <property type="match status" value="1"/>
</dbReference>
<dbReference type="EC" id="6.3.2.8" evidence="3 14"/>
<gene>
    <name evidence="14 18" type="primary">murC</name>
    <name evidence="18" type="ORF">M9799_10685</name>
</gene>
<protein>
    <recommendedName>
        <fullName evidence="3 14">UDP-N-acetylmuramate--L-alanine ligase</fullName>
        <ecNumber evidence="3 14">6.3.2.8</ecNumber>
    </recommendedName>
    <alternativeName>
        <fullName evidence="14">UDP-N-acetylmuramoyl-L-alanine synthetase</fullName>
    </alternativeName>
</protein>
<evidence type="ECO:0000256" key="11">
    <source>
        <dbReference type="ARBA" id="ARBA00023306"/>
    </source>
</evidence>
<dbReference type="Gene3D" id="3.40.50.720">
    <property type="entry name" value="NAD(P)-binding Rossmann-like Domain"/>
    <property type="match status" value="1"/>
</dbReference>
<keyword evidence="6 14" id="KW-0132">Cell division</keyword>
<keyword evidence="11 14" id="KW-0131">Cell cycle</keyword>
<sequence>MKHAIHHIHFVGIGGSGMSGIAEVLKNLGYRISGSDLVDGPVLQRLKGLGIKTCVGHLAKHIEGADVVVTSTAVTADNPEVLAARAKKVPVVPRALMLAELMRFKHGIAIAGAHGKTTTTSLVTCVLAEAGLDPTFVIGGKLNSAGANAQLGQGDYIVVEADESDASFLNLLPCMAVVTNIDADHMETYGHDFGRLKSAFVEFLHRMPFYGRAVLCVDSPGIRDILTSVARPMTTYGFSADAQVRAINVQARGGEMHFTVRREGPPGNGTYPDLDVVLSLPGEHNVLNALAAVSVAMELDLDDAALLRALQNFKGVGRRFQRYGEVPSRDGGSFHVIDDYGHHPVEMAATLAAARGAFPGQRLVLAFQPHRYSRTRDCFEDFVKVIGDADLVLLTEVYAAGEAAIVAADGRSLARALRVAGRVEPVFVENVADLPRVIADNARAGDVVLCMGAGSIGAVPGKVVQLLAVQPSEEKVVV</sequence>
<dbReference type="Pfam" id="PF08245">
    <property type="entry name" value="Mur_ligase_M"/>
    <property type="match status" value="1"/>
</dbReference>
<comment type="function">
    <text evidence="14">Cell wall formation.</text>
</comment>
<comment type="pathway">
    <text evidence="2 14">Cell wall biogenesis; peptidoglycan biosynthesis.</text>
</comment>
<dbReference type="Gene3D" id="3.40.1190.10">
    <property type="entry name" value="Mur-like, catalytic domain"/>
    <property type="match status" value="1"/>
</dbReference>
<feature type="domain" description="Mur ligase C-terminal" evidence="16">
    <location>
        <begin position="318"/>
        <end position="454"/>
    </location>
</feature>
<keyword evidence="8 14" id="KW-0067">ATP-binding</keyword>
<keyword evidence="12 14" id="KW-0961">Cell wall biogenesis/degradation</keyword>